<reference evidence="14 15" key="1">
    <citation type="submission" date="2016-10" db="EMBL/GenBank/DDBJ databases">
        <authorList>
            <person name="de Groot N.N."/>
        </authorList>
    </citation>
    <scope>NUCLEOTIDE SEQUENCE [LARGE SCALE GENOMIC DNA]</scope>
    <source>
        <strain evidence="14 15">DSM 21799</strain>
    </source>
</reference>
<evidence type="ECO:0000256" key="2">
    <source>
        <dbReference type="ARBA" id="ARBA00006920"/>
    </source>
</evidence>
<comment type="catalytic activity">
    <reaction evidence="12">
        <text>K(+)(in) = K(+)(out)</text>
        <dbReference type="Rhea" id="RHEA:29463"/>
        <dbReference type="ChEBI" id="CHEBI:29103"/>
    </reaction>
</comment>
<keyword evidence="10 13" id="KW-0472">Membrane</keyword>
<proteinExistence type="inferred from homology"/>
<keyword evidence="4" id="KW-0633">Potassium transport</keyword>
<evidence type="ECO:0000256" key="6">
    <source>
        <dbReference type="ARBA" id="ARBA00022826"/>
    </source>
</evidence>
<keyword evidence="8 13" id="KW-1133">Transmembrane helix</keyword>
<evidence type="ECO:0000256" key="7">
    <source>
        <dbReference type="ARBA" id="ARBA00022958"/>
    </source>
</evidence>
<dbReference type="InterPro" id="IPR010617">
    <property type="entry name" value="TMEM175-like"/>
</dbReference>
<evidence type="ECO:0000256" key="8">
    <source>
        <dbReference type="ARBA" id="ARBA00022989"/>
    </source>
</evidence>
<keyword evidence="9" id="KW-0406">Ion transport</keyword>
<feature type="transmembrane region" description="Helical" evidence="13">
    <location>
        <begin position="90"/>
        <end position="110"/>
    </location>
</feature>
<keyword evidence="7" id="KW-0630">Potassium</keyword>
<protein>
    <recommendedName>
        <fullName evidence="16">DUF1211 domain-containing protein</fullName>
    </recommendedName>
</protein>
<evidence type="ECO:0000256" key="4">
    <source>
        <dbReference type="ARBA" id="ARBA00022538"/>
    </source>
</evidence>
<evidence type="ECO:0000256" key="5">
    <source>
        <dbReference type="ARBA" id="ARBA00022692"/>
    </source>
</evidence>
<feature type="transmembrane region" description="Helical" evidence="13">
    <location>
        <begin position="50"/>
        <end position="69"/>
    </location>
</feature>
<evidence type="ECO:0000313" key="15">
    <source>
        <dbReference type="Proteomes" id="UP000199183"/>
    </source>
</evidence>
<evidence type="ECO:0008006" key="16">
    <source>
        <dbReference type="Google" id="ProtNLM"/>
    </source>
</evidence>
<dbReference type="STRING" id="640635.SAMN04489806_1456"/>
<sequence length="203" mass="22008">MSTTRGLDRLTAFTDAIVAIAITLLVLPLVDAASDLDASGMTAGDFFAEHALQLIAFLISFAVIARLWLAHHRIFEHVTTYTPRTLLLTLLWAFTIVLLPLPTAMTASLAVEPGVIGFYIATMAVSSLLLTLHVLAIRGSAQEDADNPLPEHVRTNSIITTALFFVALVVGTLWPAVNYFALFLLVLSWPANVVIRKRSAARA</sequence>
<dbReference type="EMBL" id="FNRY01000001">
    <property type="protein sequence ID" value="SEB66918.1"/>
    <property type="molecule type" value="Genomic_DNA"/>
</dbReference>
<evidence type="ECO:0000256" key="10">
    <source>
        <dbReference type="ARBA" id="ARBA00023136"/>
    </source>
</evidence>
<dbReference type="Proteomes" id="UP000199183">
    <property type="component" value="Unassembled WGS sequence"/>
</dbReference>
<keyword evidence="3" id="KW-0813">Transport</keyword>
<dbReference type="GO" id="GO:0015252">
    <property type="term" value="F:proton channel activity"/>
    <property type="evidence" value="ECO:0007669"/>
    <property type="project" value="InterPro"/>
</dbReference>
<dbReference type="AlphaFoldDB" id="A0A1H4L8Y7"/>
<evidence type="ECO:0000256" key="11">
    <source>
        <dbReference type="ARBA" id="ARBA00023303"/>
    </source>
</evidence>
<dbReference type="RefSeq" id="WP_176980757.1">
    <property type="nucleotide sequence ID" value="NZ_FNRY01000001.1"/>
</dbReference>
<evidence type="ECO:0000256" key="9">
    <source>
        <dbReference type="ARBA" id="ARBA00023065"/>
    </source>
</evidence>
<keyword evidence="15" id="KW-1185">Reference proteome</keyword>
<evidence type="ECO:0000313" key="14">
    <source>
        <dbReference type="EMBL" id="SEB66918.1"/>
    </source>
</evidence>
<name>A0A1H4L8Y7_9MICO</name>
<feature type="transmembrane region" description="Helical" evidence="13">
    <location>
        <begin position="12"/>
        <end position="30"/>
    </location>
</feature>
<evidence type="ECO:0000256" key="1">
    <source>
        <dbReference type="ARBA" id="ARBA00004141"/>
    </source>
</evidence>
<feature type="transmembrane region" description="Helical" evidence="13">
    <location>
        <begin position="116"/>
        <end position="136"/>
    </location>
</feature>
<accession>A0A1H4L8Y7</accession>
<gene>
    <name evidence="14" type="ORF">SAMN04489806_1456</name>
</gene>
<keyword evidence="6" id="KW-0631">Potassium channel</keyword>
<evidence type="ECO:0000256" key="13">
    <source>
        <dbReference type="SAM" id="Phobius"/>
    </source>
</evidence>
<keyword evidence="11" id="KW-0407">Ion channel</keyword>
<evidence type="ECO:0000256" key="3">
    <source>
        <dbReference type="ARBA" id="ARBA00022448"/>
    </source>
</evidence>
<keyword evidence="5 13" id="KW-0812">Transmembrane</keyword>
<dbReference type="GO" id="GO:0005267">
    <property type="term" value="F:potassium channel activity"/>
    <property type="evidence" value="ECO:0007669"/>
    <property type="project" value="UniProtKB-KW"/>
</dbReference>
<comment type="subcellular location">
    <subcellularLocation>
        <location evidence="1">Membrane</location>
        <topology evidence="1">Multi-pass membrane protein</topology>
    </subcellularLocation>
</comment>
<evidence type="ECO:0000256" key="12">
    <source>
        <dbReference type="ARBA" id="ARBA00034430"/>
    </source>
</evidence>
<comment type="similarity">
    <text evidence="2">Belongs to the TMEM175 family.</text>
</comment>
<dbReference type="GO" id="GO:0016020">
    <property type="term" value="C:membrane"/>
    <property type="evidence" value="ECO:0007669"/>
    <property type="project" value="UniProtKB-SubCell"/>
</dbReference>
<dbReference type="Pfam" id="PF06736">
    <property type="entry name" value="TMEM175"/>
    <property type="match status" value="1"/>
</dbReference>
<organism evidence="14 15">
    <name type="scientific">Paramicrobacterium humi</name>
    <dbReference type="NCBI Taxonomy" id="640635"/>
    <lineage>
        <taxon>Bacteria</taxon>
        <taxon>Bacillati</taxon>
        <taxon>Actinomycetota</taxon>
        <taxon>Actinomycetes</taxon>
        <taxon>Micrococcales</taxon>
        <taxon>Microbacteriaceae</taxon>
        <taxon>Paramicrobacterium</taxon>
    </lineage>
</organism>